<organism evidence="2 3">
    <name type="scientific">Acrobeloides nanus</name>
    <dbReference type="NCBI Taxonomy" id="290746"/>
    <lineage>
        <taxon>Eukaryota</taxon>
        <taxon>Metazoa</taxon>
        <taxon>Ecdysozoa</taxon>
        <taxon>Nematoda</taxon>
        <taxon>Chromadorea</taxon>
        <taxon>Rhabditida</taxon>
        <taxon>Tylenchina</taxon>
        <taxon>Cephalobomorpha</taxon>
        <taxon>Cephaloboidea</taxon>
        <taxon>Cephalobidae</taxon>
        <taxon>Acrobeloides</taxon>
    </lineage>
</organism>
<name>A0A914BZK9_9BILA</name>
<evidence type="ECO:0000313" key="2">
    <source>
        <dbReference type="Proteomes" id="UP000887540"/>
    </source>
</evidence>
<feature type="compositionally biased region" description="Polar residues" evidence="1">
    <location>
        <begin position="110"/>
        <end position="120"/>
    </location>
</feature>
<evidence type="ECO:0000313" key="3">
    <source>
        <dbReference type="WBParaSite" id="ACRNAN_Path_1339.g5253.t1"/>
    </source>
</evidence>
<keyword evidence="2" id="KW-1185">Reference proteome</keyword>
<accession>A0A914BZK9</accession>
<reference evidence="3" key="1">
    <citation type="submission" date="2022-11" db="UniProtKB">
        <authorList>
            <consortium name="WormBaseParasite"/>
        </authorList>
    </citation>
    <scope>IDENTIFICATION</scope>
</reference>
<proteinExistence type="predicted"/>
<protein>
    <submittedName>
        <fullName evidence="3">Uncharacterized protein</fullName>
    </submittedName>
</protein>
<feature type="region of interest" description="Disordered" evidence="1">
    <location>
        <begin position="88"/>
        <end position="126"/>
    </location>
</feature>
<sequence>MSHRRKQSFESEVFDEMAHQGINMYTETKLPLMSPSPMDRRFSQLNGNVPTTPNSTTGKRLSTINRTSEDGAIDCIIYSQYDTVSNSNASSIGAERSPTSPWEHHPSALRPNSLSAAKSPSPNPRVFQNAILNTQIRPLIHMNSSPQTIQVQPQLHYIQQKPPTPTHTNHTSKHIPPSRLARPSMPSCRPSVWTPRNPVVPSASLPVINKMSEVIERPTVGAHALPECRCNLGVRDYGSTHDTRVAKRMANLYQGETFVLNDRSFFI</sequence>
<evidence type="ECO:0000256" key="1">
    <source>
        <dbReference type="SAM" id="MobiDB-lite"/>
    </source>
</evidence>
<feature type="region of interest" description="Disordered" evidence="1">
    <location>
        <begin position="162"/>
        <end position="190"/>
    </location>
</feature>
<dbReference type="AlphaFoldDB" id="A0A914BZK9"/>
<dbReference type="WBParaSite" id="ACRNAN_Path_1339.g5253.t1">
    <property type="protein sequence ID" value="ACRNAN_Path_1339.g5253.t1"/>
    <property type="gene ID" value="ACRNAN_Path_1339.g5253"/>
</dbReference>
<dbReference type="Proteomes" id="UP000887540">
    <property type="component" value="Unplaced"/>
</dbReference>